<organism evidence="2 3">
    <name type="scientific">Aliiruegeria haliotis</name>
    <dbReference type="NCBI Taxonomy" id="1280846"/>
    <lineage>
        <taxon>Bacteria</taxon>
        <taxon>Pseudomonadati</taxon>
        <taxon>Pseudomonadota</taxon>
        <taxon>Alphaproteobacteria</taxon>
        <taxon>Rhodobacterales</taxon>
        <taxon>Roseobacteraceae</taxon>
        <taxon>Aliiruegeria</taxon>
    </lineage>
</organism>
<dbReference type="InterPro" id="IPR052183">
    <property type="entry name" value="IS_Transposase"/>
</dbReference>
<keyword evidence="3" id="KW-1185">Reference proteome</keyword>
<dbReference type="GO" id="GO:0004519">
    <property type="term" value="F:endonuclease activity"/>
    <property type="evidence" value="ECO:0007669"/>
    <property type="project" value="UniProtKB-KW"/>
</dbReference>
<dbReference type="AlphaFoldDB" id="A0A2T0RM65"/>
<comment type="caution">
    <text evidence="2">The sequence shown here is derived from an EMBL/GenBank/DDBJ whole genome shotgun (WGS) entry which is preliminary data.</text>
</comment>
<protein>
    <submittedName>
        <fullName evidence="2">DDE superfamily endonuclease</fullName>
    </submittedName>
</protein>
<keyword evidence="2" id="KW-0378">Hydrolase</keyword>
<dbReference type="EMBL" id="PVTD01000007">
    <property type="protein sequence ID" value="PRY22258.1"/>
    <property type="molecule type" value="Genomic_DNA"/>
</dbReference>
<gene>
    <name evidence="2" type="ORF">CLV78_107182</name>
</gene>
<reference evidence="2 3" key="1">
    <citation type="submission" date="2018-03" db="EMBL/GenBank/DDBJ databases">
        <title>Genomic Encyclopedia of Archaeal and Bacterial Type Strains, Phase II (KMG-II): from individual species to whole genera.</title>
        <authorList>
            <person name="Goeker M."/>
        </authorList>
    </citation>
    <scope>NUCLEOTIDE SEQUENCE [LARGE SCALE GENOMIC DNA]</scope>
    <source>
        <strain evidence="2 3">DSM 29328</strain>
    </source>
</reference>
<sequence>MRSSHWRWHLDEIFVRINGERHYLWRAVVHEGEVLESYVTMSRDTEAALKFPIKMLRRYARSETTATDWLRSCGAALKEIGAPALQESGRWLNKRAENRHLAFRRGERAMQRLRRMRRLQLFAAVCVSVFNHFNSERSFYS</sequence>
<keyword evidence="2" id="KW-0540">Nuclease</keyword>
<dbReference type="Pfam" id="PF13610">
    <property type="entry name" value="DDE_Tnp_IS240"/>
    <property type="match status" value="1"/>
</dbReference>
<proteinExistence type="predicted"/>
<dbReference type="PANTHER" id="PTHR35528:SF3">
    <property type="entry name" value="BLL1675 PROTEIN"/>
    <property type="match status" value="1"/>
</dbReference>
<feature type="domain" description="DDE" evidence="1">
    <location>
        <begin position="6"/>
        <end position="133"/>
    </location>
</feature>
<dbReference type="Proteomes" id="UP000239480">
    <property type="component" value="Unassembled WGS sequence"/>
</dbReference>
<evidence type="ECO:0000259" key="1">
    <source>
        <dbReference type="Pfam" id="PF13610"/>
    </source>
</evidence>
<dbReference type="InterPro" id="IPR032874">
    <property type="entry name" value="DDE_dom"/>
</dbReference>
<name>A0A2T0RM65_9RHOB</name>
<keyword evidence="2" id="KW-0255">Endonuclease</keyword>
<evidence type="ECO:0000313" key="2">
    <source>
        <dbReference type="EMBL" id="PRY22258.1"/>
    </source>
</evidence>
<evidence type="ECO:0000313" key="3">
    <source>
        <dbReference type="Proteomes" id="UP000239480"/>
    </source>
</evidence>
<dbReference type="PANTHER" id="PTHR35528">
    <property type="entry name" value="BLL1675 PROTEIN"/>
    <property type="match status" value="1"/>
</dbReference>
<accession>A0A2T0RM65</accession>